<dbReference type="Pfam" id="PF12409">
    <property type="entry name" value="P5-ATPase"/>
    <property type="match status" value="1"/>
</dbReference>
<name>A0A8S1YN65_PAROT</name>
<dbReference type="Pfam" id="PF13246">
    <property type="entry name" value="Cation_ATPase"/>
    <property type="match status" value="1"/>
</dbReference>
<keyword evidence="8 12" id="KW-0460">Magnesium</keyword>
<dbReference type="FunFam" id="3.40.50.1000:FF:000068">
    <property type="entry name" value="Cation-transporting ATPase"/>
    <property type="match status" value="1"/>
</dbReference>
<accession>A0A8S1YN65</accession>
<evidence type="ECO:0000256" key="9">
    <source>
        <dbReference type="ARBA" id="ARBA00022967"/>
    </source>
</evidence>
<dbReference type="FunFam" id="1.20.1110.10:FF:000023">
    <property type="entry name" value="Cation-transporting ATPase"/>
    <property type="match status" value="1"/>
</dbReference>
<dbReference type="InterPro" id="IPR059000">
    <property type="entry name" value="ATPase_P-type_domA"/>
</dbReference>
<dbReference type="GO" id="GO:0016887">
    <property type="term" value="F:ATP hydrolysis activity"/>
    <property type="evidence" value="ECO:0007669"/>
    <property type="project" value="InterPro"/>
</dbReference>
<keyword evidence="16" id="KW-1185">Reference proteome</keyword>
<keyword evidence="6 12" id="KW-0547">Nucleotide-binding</keyword>
<dbReference type="GO" id="GO:0005524">
    <property type="term" value="F:ATP binding"/>
    <property type="evidence" value="ECO:0007669"/>
    <property type="project" value="UniProtKB-UniRule"/>
</dbReference>
<feature type="transmembrane region" description="Helical" evidence="12">
    <location>
        <begin position="208"/>
        <end position="225"/>
    </location>
</feature>
<dbReference type="InterPro" id="IPR018303">
    <property type="entry name" value="ATPase_P-typ_P_site"/>
</dbReference>
<dbReference type="InterPro" id="IPR001757">
    <property type="entry name" value="P_typ_ATPase"/>
</dbReference>
<dbReference type="PANTHER" id="PTHR45630:SF8">
    <property type="entry name" value="CATION-TRANSPORTING ATPASE"/>
    <property type="match status" value="1"/>
</dbReference>
<comment type="subcellular location">
    <subcellularLocation>
        <location evidence="1 12">Membrane</location>
        <topology evidence="1 12">Multi-pass membrane protein</topology>
    </subcellularLocation>
</comment>
<dbReference type="GO" id="GO:0016020">
    <property type="term" value="C:membrane"/>
    <property type="evidence" value="ECO:0007669"/>
    <property type="project" value="UniProtKB-SubCell"/>
</dbReference>
<dbReference type="PANTHER" id="PTHR45630">
    <property type="entry name" value="CATION-TRANSPORTING ATPASE-RELATED"/>
    <property type="match status" value="1"/>
</dbReference>
<dbReference type="Proteomes" id="UP000683925">
    <property type="component" value="Unassembled WGS sequence"/>
</dbReference>
<feature type="transmembrane region" description="Helical" evidence="12">
    <location>
        <begin position="1002"/>
        <end position="1021"/>
    </location>
</feature>
<feature type="transmembrane region" description="Helical" evidence="12">
    <location>
        <begin position="1065"/>
        <end position="1089"/>
    </location>
</feature>
<dbReference type="GO" id="GO:0019829">
    <property type="term" value="F:ATPase-coupled monoatomic cation transmembrane transporter activity"/>
    <property type="evidence" value="ECO:0007669"/>
    <property type="project" value="UniProtKB-UniRule"/>
</dbReference>
<feature type="domain" description="P5B-type ATPase N-terminal" evidence="14">
    <location>
        <begin position="35"/>
        <end position="111"/>
    </location>
</feature>
<keyword evidence="5 12" id="KW-0479">Metal-binding</keyword>
<evidence type="ECO:0000256" key="11">
    <source>
        <dbReference type="ARBA" id="ARBA00023136"/>
    </source>
</evidence>
<dbReference type="OrthoDB" id="425043at2759"/>
<feature type="transmembrane region" description="Helical" evidence="12">
    <location>
        <begin position="436"/>
        <end position="458"/>
    </location>
</feature>
<dbReference type="EC" id="7.2.2.-" evidence="12"/>
<keyword evidence="4 12" id="KW-0812">Transmembrane</keyword>
<dbReference type="AlphaFoldDB" id="A0A8S1YN65"/>
<feature type="transmembrane region" description="Helical" evidence="12">
    <location>
        <begin position="1196"/>
        <end position="1219"/>
    </location>
</feature>
<organism evidence="15 16">
    <name type="scientific">Paramecium octaurelia</name>
    <dbReference type="NCBI Taxonomy" id="43137"/>
    <lineage>
        <taxon>Eukaryota</taxon>
        <taxon>Sar</taxon>
        <taxon>Alveolata</taxon>
        <taxon>Ciliophora</taxon>
        <taxon>Intramacronucleata</taxon>
        <taxon>Oligohymenophorea</taxon>
        <taxon>Peniculida</taxon>
        <taxon>Parameciidae</taxon>
        <taxon>Paramecium</taxon>
    </lineage>
</organism>
<feature type="transmembrane region" description="Helical" evidence="12">
    <location>
        <begin position="1146"/>
        <end position="1168"/>
    </location>
</feature>
<comment type="similarity">
    <text evidence="2 12">Belongs to the cation transport ATPase (P-type) (TC 3.A.3) family. Type V subfamily.</text>
</comment>
<feature type="transmembrane region" description="Helical" evidence="12">
    <location>
        <begin position="185"/>
        <end position="202"/>
    </location>
</feature>
<dbReference type="SFLD" id="SFLDS00003">
    <property type="entry name" value="Haloacid_Dehalogenase"/>
    <property type="match status" value="1"/>
</dbReference>
<evidence type="ECO:0000256" key="6">
    <source>
        <dbReference type="ARBA" id="ARBA00022741"/>
    </source>
</evidence>
<dbReference type="PROSITE" id="PS00154">
    <property type="entry name" value="ATPASE_E1_E2"/>
    <property type="match status" value="1"/>
</dbReference>
<feature type="transmembrane region" description="Helical" evidence="12">
    <location>
        <begin position="394"/>
        <end position="416"/>
    </location>
</feature>
<comment type="caution">
    <text evidence="15">The sequence shown here is derived from an EMBL/GenBank/DDBJ whole genome shotgun (WGS) entry which is preliminary data.</text>
</comment>
<keyword evidence="9 12" id="KW-1278">Translocase</keyword>
<dbReference type="NCBIfam" id="TIGR01494">
    <property type="entry name" value="ATPase_P-type"/>
    <property type="match status" value="3"/>
</dbReference>
<dbReference type="InterPro" id="IPR047819">
    <property type="entry name" value="P5A-ATPase_N"/>
</dbReference>
<proteinExistence type="inferred from homology"/>
<evidence type="ECO:0000256" key="1">
    <source>
        <dbReference type="ARBA" id="ARBA00004141"/>
    </source>
</evidence>
<reference evidence="15" key="1">
    <citation type="submission" date="2021-01" db="EMBL/GenBank/DDBJ databases">
        <authorList>
            <consortium name="Genoscope - CEA"/>
            <person name="William W."/>
        </authorList>
    </citation>
    <scope>NUCLEOTIDE SEQUENCE</scope>
</reference>
<dbReference type="PROSITE" id="PS01229">
    <property type="entry name" value="COF_2"/>
    <property type="match status" value="1"/>
</dbReference>
<feature type="transmembrane region" description="Helical" evidence="12">
    <location>
        <begin position="1027"/>
        <end position="1044"/>
    </location>
</feature>
<feature type="transmembrane region" description="Helical" evidence="12">
    <location>
        <begin position="1121"/>
        <end position="1139"/>
    </location>
</feature>
<evidence type="ECO:0000256" key="12">
    <source>
        <dbReference type="RuleBase" id="RU362082"/>
    </source>
</evidence>
<dbReference type="InterPro" id="IPR006544">
    <property type="entry name" value="P-type_TPase_V"/>
</dbReference>
<sequence>MKVKPGEEQLLCKVDFYQVQFVMPKFIQEEGIIKQIVPYKSPFWKQIMYWFFCVISLGLAYLFTRWEQKFNIWLKFQKCLLDEATHLLIYSALDEIELVKIEEKQIQKNEKQLKMKIFSYRLYSYFLEDGVFKPIETSFYKLQHKEIIQQFCKGLQNPREIAQLYGYNNTTIPDKSTVKILIDEVLSPFYLFQAFSVTLWLIESYTYYAIVILLSSLISIIISLRETKTNFKRLREMSAQNTTENLLRKQSGIRIENESLIIPYDLISKREKYNSNEIVPGDLIEVQNDWTVPCDCILLNGSAIVNESMLTGESIPIIKTQLPYNSNMYNPQEDSKTFTLYAGTKCIEARHPEKSKIPVLALATQTGFSTIKGELVRSILYPKPVTFSFYKDSLLFLVVLAIMAFIGWLIALPNTIEGIKNGDMTIFWFIINSFDLVTITVPPALPTCLSIGVSFALARLQKKKIYCISPNKVNVAGKITIMCFDKTGTLTEDGLDLYGVRAIGYSEKKQKLKFDDLIINISDLNIHDKSVVLDDSNVAFNELKRTPKQVLYDIMASCHSLATVNNNLIGDPLEIKMFEATQYKLDDINSLVYSQDGSQIKILKRFEFSSTLQRMSVIVEKDGELKAYVKGSPEKLRELCKKQSVPSSFHKILDFYSKLGFRILACGAKTLSKETNRDDVESNLTFIGLLIMQNKLKSATKKIIQTLQDGFIRTIMVTGDNVLTAISVARQCSIVLPNQRIFLGDIGEEKINGKNQIVWKDFDMSDNVLNPENLSPELDIQDDPDNQEDENEIIWNQLSMKDQQSLEVALNEDIDQIIQQDDLEDYHQTSYDRKSISRRSQQLQKSKIQSYKEKEKQLILENLDHLIDDQDPWKTNEPFVIAISGKAFQLLTKQIDTNPAARKVFGKLLERAQIFARMKPEQKAQLITHLQKISKKALCGMCGDGANDCGALKAADVGISLSEAEASIAAPFTSKIQDISCVVKLLREGRASLVTSFQCFKYMALYSMIQFITCTLLYLILAKISDFQFLYIDLVLIIPLAFTMGKTKAYKQLTQFQPGSNLLSFPVLMSVIGQTIIQLSFQCIVYFTLRTQSWYVSNFVIHEGNTDDHYAMMINYENTSLFLYSSFQYIFQCIAFSIGKPFRREFYTNLGFTCVLIILFIINFYVFFFSQHPEFLAEDIFKLIFNFQDSQMPQKWLIAMFILMIINMIITILFEKYVVPITTRYYRAKKRQIVKRYRFPENPYLRD</sequence>
<dbReference type="NCBIfam" id="TIGR01657">
    <property type="entry name" value="P-ATPase-V"/>
    <property type="match status" value="1"/>
</dbReference>
<evidence type="ECO:0000259" key="14">
    <source>
        <dbReference type="Pfam" id="PF12409"/>
    </source>
</evidence>
<keyword evidence="11 12" id="KW-0472">Membrane</keyword>
<protein>
    <recommendedName>
        <fullName evidence="12">Cation-transporting ATPase</fullName>
        <ecNumber evidence="12">7.2.2.-</ecNumber>
    </recommendedName>
</protein>
<evidence type="ECO:0000313" key="15">
    <source>
        <dbReference type="EMBL" id="CAD8213927.1"/>
    </source>
</evidence>
<evidence type="ECO:0000256" key="8">
    <source>
        <dbReference type="ARBA" id="ARBA00022842"/>
    </source>
</evidence>
<dbReference type="EMBL" id="CAJJDP010000169">
    <property type="protein sequence ID" value="CAD8213927.1"/>
    <property type="molecule type" value="Genomic_DNA"/>
</dbReference>
<comment type="catalytic activity">
    <reaction evidence="12">
        <text>ATP + H2O = ADP + phosphate + H(+)</text>
        <dbReference type="Rhea" id="RHEA:13065"/>
        <dbReference type="ChEBI" id="CHEBI:15377"/>
        <dbReference type="ChEBI" id="CHEBI:15378"/>
        <dbReference type="ChEBI" id="CHEBI:30616"/>
        <dbReference type="ChEBI" id="CHEBI:43474"/>
        <dbReference type="ChEBI" id="CHEBI:456216"/>
    </reaction>
</comment>
<evidence type="ECO:0000256" key="7">
    <source>
        <dbReference type="ARBA" id="ARBA00022840"/>
    </source>
</evidence>
<evidence type="ECO:0000313" key="16">
    <source>
        <dbReference type="Proteomes" id="UP000683925"/>
    </source>
</evidence>
<keyword evidence="10 12" id="KW-1133">Transmembrane helix</keyword>
<keyword evidence="3" id="KW-0597">Phosphoprotein</keyword>
<evidence type="ECO:0000256" key="2">
    <source>
        <dbReference type="ARBA" id="ARBA00006000"/>
    </source>
</evidence>
<evidence type="ECO:0000259" key="13">
    <source>
        <dbReference type="Pfam" id="PF00122"/>
    </source>
</evidence>
<keyword evidence="7 12" id="KW-0067">ATP-binding</keyword>
<feature type="domain" description="P-type ATPase A" evidence="13">
    <location>
        <begin position="271"/>
        <end position="377"/>
    </location>
</feature>
<dbReference type="GO" id="GO:0140358">
    <property type="term" value="F:P-type transmembrane transporter activity"/>
    <property type="evidence" value="ECO:0007669"/>
    <property type="project" value="InterPro"/>
</dbReference>
<dbReference type="InterPro" id="IPR044492">
    <property type="entry name" value="P_typ_ATPase_HD_dom"/>
</dbReference>
<dbReference type="GO" id="GO:0046872">
    <property type="term" value="F:metal ion binding"/>
    <property type="evidence" value="ECO:0007669"/>
    <property type="project" value="UniProtKB-UniRule"/>
</dbReference>
<feature type="transmembrane region" description="Helical" evidence="12">
    <location>
        <begin position="47"/>
        <end position="64"/>
    </location>
</feature>
<evidence type="ECO:0000256" key="10">
    <source>
        <dbReference type="ARBA" id="ARBA00022989"/>
    </source>
</evidence>
<dbReference type="SFLD" id="SFLDG00002">
    <property type="entry name" value="C1.7:_P-type_atpase_like"/>
    <property type="match status" value="1"/>
</dbReference>
<evidence type="ECO:0000256" key="4">
    <source>
        <dbReference type="ARBA" id="ARBA00022692"/>
    </source>
</evidence>
<dbReference type="Pfam" id="PF00122">
    <property type="entry name" value="E1-E2_ATPase"/>
    <property type="match status" value="1"/>
</dbReference>
<dbReference type="OMA" id="HRKDIYC"/>
<evidence type="ECO:0000256" key="3">
    <source>
        <dbReference type="ARBA" id="ARBA00022553"/>
    </source>
</evidence>
<gene>
    <name evidence="15" type="ORF">POCTA_138.1.T1660003</name>
</gene>
<dbReference type="SFLD" id="SFLDF00027">
    <property type="entry name" value="p-type_atpase"/>
    <property type="match status" value="1"/>
</dbReference>
<evidence type="ECO:0000256" key="5">
    <source>
        <dbReference type="ARBA" id="ARBA00022723"/>
    </source>
</evidence>